<dbReference type="Pfam" id="PF08241">
    <property type="entry name" value="Methyltransf_11"/>
    <property type="match status" value="1"/>
</dbReference>
<sequence length="256" mass="27596">MTTTPDFAGSFNAVAAQYAVARPTYPPALYDAVEELAGRPFAGAAVADVGAGTGIGTRPMHERGARVVAVEPGPGMAAELRLRLPGVTLVRASGDALPFAPDTFDLVTYAQSWHWTTPARSVPEALRVLRPGGALALWWNVADRTAPWAVAQLERLERRLPAYRRHSVTTLAPGLVREIDPALSPVYRELTWSRTVPLTVHVATLATHSPFAVLPPEESEPILADEAEALAADFPDGQVEERYTVRLTIVERPPIG</sequence>
<accession>A0A3A9WV74</accession>
<dbReference type="InterPro" id="IPR051052">
    <property type="entry name" value="Diverse_substrate_MTase"/>
</dbReference>
<evidence type="ECO:0000256" key="3">
    <source>
        <dbReference type="ARBA" id="ARBA00022679"/>
    </source>
</evidence>
<dbReference type="OrthoDB" id="9797252at2"/>
<dbReference type="Proteomes" id="UP000275024">
    <property type="component" value="Unassembled WGS sequence"/>
</dbReference>
<dbReference type="GO" id="GO:0008757">
    <property type="term" value="F:S-adenosylmethionine-dependent methyltransferase activity"/>
    <property type="evidence" value="ECO:0007669"/>
    <property type="project" value="InterPro"/>
</dbReference>
<dbReference type="InterPro" id="IPR013216">
    <property type="entry name" value="Methyltransf_11"/>
</dbReference>
<evidence type="ECO:0000256" key="1">
    <source>
        <dbReference type="ARBA" id="ARBA00008361"/>
    </source>
</evidence>
<dbReference type="PANTHER" id="PTHR44942:SF4">
    <property type="entry name" value="METHYLTRANSFERASE TYPE 11 DOMAIN-CONTAINING PROTEIN"/>
    <property type="match status" value="1"/>
</dbReference>
<evidence type="ECO:0000313" key="8">
    <source>
        <dbReference type="Proteomes" id="UP000275024"/>
    </source>
</evidence>
<evidence type="ECO:0000259" key="4">
    <source>
        <dbReference type="Pfam" id="PF08241"/>
    </source>
</evidence>
<dbReference type="InterPro" id="IPR029063">
    <property type="entry name" value="SAM-dependent_MTases_sf"/>
</dbReference>
<dbReference type="Gene3D" id="3.40.50.150">
    <property type="entry name" value="Vaccinia Virus protein VP39"/>
    <property type="match status" value="1"/>
</dbReference>
<protein>
    <submittedName>
        <fullName evidence="5">Class I SAM-dependent methyltransferase</fullName>
    </submittedName>
</protein>
<dbReference type="EMBL" id="RBDX01000006">
    <property type="protein sequence ID" value="RKN10017.1"/>
    <property type="molecule type" value="Genomic_DNA"/>
</dbReference>
<dbReference type="GO" id="GO:0032259">
    <property type="term" value="P:methylation"/>
    <property type="evidence" value="ECO:0007669"/>
    <property type="project" value="UniProtKB-KW"/>
</dbReference>
<evidence type="ECO:0000313" key="5">
    <source>
        <dbReference type="EMBL" id="RKN10017.1"/>
    </source>
</evidence>
<keyword evidence="2 5" id="KW-0489">Methyltransferase</keyword>
<dbReference type="AlphaFoldDB" id="A0A3A9WV74"/>
<dbReference type="EMBL" id="RBDY01000006">
    <property type="protein sequence ID" value="RKN24358.1"/>
    <property type="molecule type" value="Genomic_DNA"/>
</dbReference>
<comment type="similarity">
    <text evidence="1">Belongs to the methyltransferase superfamily.</text>
</comment>
<name>A0A3A9WV74_9ACTN</name>
<comment type="caution">
    <text evidence="5">The sequence shown here is derived from an EMBL/GenBank/DDBJ whole genome shotgun (WGS) entry which is preliminary data.</text>
</comment>
<evidence type="ECO:0000256" key="2">
    <source>
        <dbReference type="ARBA" id="ARBA00022603"/>
    </source>
</evidence>
<keyword evidence="7" id="KW-1185">Reference proteome</keyword>
<dbReference type="SUPFAM" id="SSF53335">
    <property type="entry name" value="S-adenosyl-L-methionine-dependent methyltransferases"/>
    <property type="match status" value="1"/>
</dbReference>
<evidence type="ECO:0000313" key="6">
    <source>
        <dbReference type="EMBL" id="RKN24358.1"/>
    </source>
</evidence>
<dbReference type="PANTHER" id="PTHR44942">
    <property type="entry name" value="METHYLTRANSF_11 DOMAIN-CONTAINING PROTEIN"/>
    <property type="match status" value="1"/>
</dbReference>
<keyword evidence="3 5" id="KW-0808">Transferase</keyword>
<reference evidence="7 8" key="1">
    <citation type="submission" date="2018-09" db="EMBL/GenBank/DDBJ databases">
        <title>Streptomyces sp. nov. DS1-2, an endophytic actinomycete isolated from roots of Dendrobium scabrilingue.</title>
        <authorList>
            <person name="Kuncharoen N."/>
            <person name="Kudo T."/>
            <person name="Ohkuma M."/>
            <person name="Yuki M."/>
            <person name="Tanasupawat S."/>
        </authorList>
    </citation>
    <scope>NUCLEOTIDE SEQUENCE [LARGE SCALE GENOMIC DNA]</scope>
    <source>
        <strain evidence="5 8">AZ1-7</strain>
        <strain evidence="6 7">DS1-2</strain>
    </source>
</reference>
<evidence type="ECO:0000313" key="7">
    <source>
        <dbReference type="Proteomes" id="UP000268652"/>
    </source>
</evidence>
<dbReference type="RefSeq" id="WP_120696699.1">
    <property type="nucleotide sequence ID" value="NZ_RBDX01000006.1"/>
</dbReference>
<feature type="domain" description="Methyltransferase type 11" evidence="4">
    <location>
        <begin position="48"/>
        <end position="136"/>
    </location>
</feature>
<organism evidence="5 8">
    <name type="scientific">Streptomyces radicis</name>
    <dbReference type="NCBI Taxonomy" id="1750517"/>
    <lineage>
        <taxon>Bacteria</taxon>
        <taxon>Bacillati</taxon>
        <taxon>Actinomycetota</taxon>
        <taxon>Actinomycetes</taxon>
        <taxon>Kitasatosporales</taxon>
        <taxon>Streptomycetaceae</taxon>
        <taxon>Streptomyces</taxon>
    </lineage>
</organism>
<dbReference type="Proteomes" id="UP000268652">
    <property type="component" value="Unassembled WGS sequence"/>
</dbReference>
<gene>
    <name evidence="6" type="ORF">D7318_10715</name>
    <name evidence="5" type="ORF">D7319_09535</name>
</gene>
<proteinExistence type="inferred from homology"/>
<dbReference type="CDD" id="cd02440">
    <property type="entry name" value="AdoMet_MTases"/>
    <property type="match status" value="1"/>
</dbReference>